<protein>
    <recommendedName>
        <fullName evidence="8">Mid2 domain-containing protein</fullName>
    </recommendedName>
</protein>
<proteinExistence type="predicted"/>
<evidence type="ECO:0000256" key="1">
    <source>
        <dbReference type="SAM" id="MobiDB-lite"/>
    </source>
</evidence>
<dbReference type="EMBL" id="WNWR01000054">
    <property type="protein sequence ID" value="KAE9992579.1"/>
    <property type="molecule type" value="Genomic_DNA"/>
</dbReference>
<feature type="region of interest" description="Disordered" evidence="1">
    <location>
        <begin position="150"/>
        <end position="170"/>
    </location>
</feature>
<evidence type="ECO:0000313" key="4">
    <source>
        <dbReference type="EMBL" id="KAE9988904.1"/>
    </source>
</evidence>
<keyword evidence="7" id="KW-1185">Reference proteome</keyword>
<feature type="chain" id="PRO_5044690858" description="Mid2 domain-containing protein" evidence="3">
    <location>
        <begin position="19"/>
        <end position="260"/>
    </location>
</feature>
<evidence type="ECO:0000256" key="3">
    <source>
        <dbReference type="SAM" id="SignalP"/>
    </source>
</evidence>
<evidence type="ECO:0000313" key="5">
    <source>
        <dbReference type="EMBL" id="KAE9992579.1"/>
    </source>
</evidence>
<feature type="compositionally biased region" description="Low complexity" evidence="1">
    <location>
        <begin position="153"/>
        <end position="170"/>
    </location>
</feature>
<feature type="signal peptide" evidence="3">
    <location>
        <begin position="1"/>
        <end position="18"/>
    </location>
</feature>
<keyword evidence="2" id="KW-0472">Membrane</keyword>
<gene>
    <name evidence="5" type="ORF">EG327_008593</name>
    <name evidence="4" type="ORF">EG328_005614</name>
</gene>
<evidence type="ECO:0000313" key="7">
    <source>
        <dbReference type="Proteomes" id="UP000490939"/>
    </source>
</evidence>
<dbReference type="Proteomes" id="UP000447873">
    <property type="component" value="Unassembled WGS sequence"/>
</dbReference>
<evidence type="ECO:0008006" key="8">
    <source>
        <dbReference type="Google" id="ProtNLM"/>
    </source>
</evidence>
<dbReference type="Proteomes" id="UP000490939">
    <property type="component" value="Unassembled WGS sequence"/>
</dbReference>
<keyword evidence="3" id="KW-0732">Signal</keyword>
<name>A0A8H3VGZ6_VENIN</name>
<sequence>MLLTIALLFFTFGIACIAARAGWYSPEPFSASSLQTEIWYEREIKELRWDADMDDYGIYLTQGKQNNPLGDWVCIYRQSYETHSSLQELRLTILPSDKQKNNTSQSRMLWAVQSFPSFDLGLINSFWLQINDNKGTFRTTNSFSIQNATRNATSTCPSNNTTTTPGSGPNKARMVGIGLGVGLGLPLLLTLASLAFLLISSRRVKRDGLPETKLGVETTMEEPKKDAYHHQEASGLNEVYEISNHDVVHEAPVGNPVPYR</sequence>
<evidence type="ECO:0000256" key="2">
    <source>
        <dbReference type="SAM" id="Phobius"/>
    </source>
</evidence>
<keyword evidence="2" id="KW-1133">Transmembrane helix</keyword>
<organism evidence="4 6">
    <name type="scientific">Venturia inaequalis</name>
    <name type="common">Apple scab fungus</name>
    <dbReference type="NCBI Taxonomy" id="5025"/>
    <lineage>
        <taxon>Eukaryota</taxon>
        <taxon>Fungi</taxon>
        <taxon>Dikarya</taxon>
        <taxon>Ascomycota</taxon>
        <taxon>Pezizomycotina</taxon>
        <taxon>Dothideomycetes</taxon>
        <taxon>Pleosporomycetidae</taxon>
        <taxon>Venturiales</taxon>
        <taxon>Venturiaceae</taxon>
        <taxon>Venturia</taxon>
    </lineage>
</organism>
<accession>A0A8H3VGZ6</accession>
<keyword evidence="2" id="KW-0812">Transmembrane</keyword>
<reference evidence="4 6" key="1">
    <citation type="submission" date="2018-12" db="EMBL/GenBank/DDBJ databases">
        <title>Venturia inaequalis Genome Resource.</title>
        <authorList>
            <person name="Lichtner F.J."/>
        </authorList>
    </citation>
    <scope>NUCLEOTIDE SEQUENCE [LARGE SCALE GENOMIC DNA]</scope>
    <source>
        <strain evidence="4 6">120213</strain>
        <strain evidence="5 7">DMI_063113</strain>
    </source>
</reference>
<feature type="transmembrane region" description="Helical" evidence="2">
    <location>
        <begin position="174"/>
        <end position="199"/>
    </location>
</feature>
<comment type="caution">
    <text evidence="4">The sequence shown here is derived from an EMBL/GenBank/DDBJ whole genome shotgun (WGS) entry which is preliminary data.</text>
</comment>
<dbReference type="AlphaFoldDB" id="A0A8H3VGZ6"/>
<dbReference type="EMBL" id="WNWS01000003">
    <property type="protein sequence ID" value="KAE9988904.1"/>
    <property type="molecule type" value="Genomic_DNA"/>
</dbReference>
<evidence type="ECO:0000313" key="6">
    <source>
        <dbReference type="Proteomes" id="UP000447873"/>
    </source>
</evidence>